<dbReference type="Pfam" id="PF00107">
    <property type="entry name" value="ADH_zinc_N"/>
    <property type="match status" value="1"/>
</dbReference>
<dbReference type="InterPro" id="IPR011032">
    <property type="entry name" value="GroES-like_sf"/>
</dbReference>
<dbReference type="Gene3D" id="3.40.50.720">
    <property type="entry name" value="NAD(P)-binding Rossmann-like Domain"/>
    <property type="match status" value="1"/>
</dbReference>
<gene>
    <name evidence="2" type="ORF">I6G66_16365</name>
</gene>
<evidence type="ECO:0000259" key="1">
    <source>
        <dbReference type="SMART" id="SM00829"/>
    </source>
</evidence>
<dbReference type="PROSITE" id="PS01162">
    <property type="entry name" value="QOR_ZETA_CRYSTAL"/>
    <property type="match status" value="1"/>
</dbReference>
<dbReference type="InterPro" id="IPR013149">
    <property type="entry name" value="ADH-like_C"/>
</dbReference>
<dbReference type="EMBL" id="CP065668">
    <property type="protein sequence ID" value="QPS05899.1"/>
    <property type="molecule type" value="Genomic_DNA"/>
</dbReference>
<evidence type="ECO:0000313" key="3">
    <source>
        <dbReference type="Proteomes" id="UP000594778"/>
    </source>
</evidence>
<dbReference type="PANTHER" id="PTHR43677:SF4">
    <property type="entry name" value="QUINONE OXIDOREDUCTASE-LIKE PROTEIN 2"/>
    <property type="match status" value="1"/>
</dbReference>
<evidence type="ECO:0000313" key="2">
    <source>
        <dbReference type="EMBL" id="QPS05899.1"/>
    </source>
</evidence>
<dbReference type="Gene3D" id="3.90.180.10">
    <property type="entry name" value="Medium-chain alcohol dehydrogenases, catalytic domain"/>
    <property type="match status" value="1"/>
</dbReference>
<accession>A0A7T2RYW8</accession>
<dbReference type="SUPFAM" id="SSF50129">
    <property type="entry name" value="GroES-like"/>
    <property type="match status" value="1"/>
</dbReference>
<proteinExistence type="predicted"/>
<dbReference type="PANTHER" id="PTHR43677">
    <property type="entry name" value="SHORT-CHAIN DEHYDROGENASE/REDUCTASE"/>
    <property type="match status" value="1"/>
</dbReference>
<organism evidence="2 3">
    <name type="scientific">Delftia acidovorans</name>
    <name type="common">Pseudomonas acidovorans</name>
    <name type="synonym">Comamonas acidovorans</name>
    <dbReference type="NCBI Taxonomy" id="80866"/>
    <lineage>
        <taxon>Bacteria</taxon>
        <taxon>Pseudomonadati</taxon>
        <taxon>Pseudomonadota</taxon>
        <taxon>Betaproteobacteria</taxon>
        <taxon>Burkholderiales</taxon>
        <taxon>Comamonadaceae</taxon>
        <taxon>Delftia</taxon>
    </lineage>
</organism>
<sequence>MADKHYRALVCTHWGHWNELELQALQRPVLAPGQVRIRVRHAGIGFALSLFVAGTYQRRPPLPFTPGTEVAGEIMEVAPDVRQLRPDLRTGQRVIAALDWGALAQEAVALAHTVYALPDAVPLCAAAALPITYATSWSALQWAARLQAGESVLVHGASGGLGMAAVQIASHLGAQVIATASTEEKRSAALAHGAAHALPSDAVALPTAVKALCPAGGVQVVFDPVGGDLADASLRCMAPGGRLLAMGFASGRIPQFPANLLLVKNLGVLGFNYGRYIGWGLTDERAVHAPAVQALVGQITQAVASGAIAAPRTMHFPLPQWQQALDTTMSRRAVGKVILDF</sequence>
<dbReference type="SMART" id="SM00829">
    <property type="entry name" value="PKS_ER"/>
    <property type="match status" value="1"/>
</dbReference>
<dbReference type="Pfam" id="PF08240">
    <property type="entry name" value="ADH_N"/>
    <property type="match status" value="1"/>
</dbReference>
<dbReference type="AlphaFoldDB" id="A0A7T2RYW8"/>
<dbReference type="GO" id="GO:0016491">
    <property type="term" value="F:oxidoreductase activity"/>
    <property type="evidence" value="ECO:0007669"/>
    <property type="project" value="InterPro"/>
</dbReference>
<dbReference type="InterPro" id="IPR020843">
    <property type="entry name" value="ER"/>
</dbReference>
<dbReference type="InterPro" id="IPR002364">
    <property type="entry name" value="Quin_OxRdtase/zeta-crystal_CS"/>
</dbReference>
<name>A0A7T2RYW8_DELAC</name>
<dbReference type="CDD" id="cd08241">
    <property type="entry name" value="QOR1"/>
    <property type="match status" value="1"/>
</dbReference>
<dbReference type="InterPro" id="IPR036291">
    <property type="entry name" value="NAD(P)-bd_dom_sf"/>
</dbReference>
<protein>
    <submittedName>
        <fullName evidence="2">NADPH:quinone oxidoreductase family protein</fullName>
    </submittedName>
</protein>
<dbReference type="InterPro" id="IPR051397">
    <property type="entry name" value="Zn-ADH-like_protein"/>
</dbReference>
<dbReference type="SUPFAM" id="SSF51735">
    <property type="entry name" value="NAD(P)-binding Rossmann-fold domains"/>
    <property type="match status" value="1"/>
</dbReference>
<feature type="domain" description="Enoyl reductase (ER)" evidence="1">
    <location>
        <begin position="15"/>
        <end position="339"/>
    </location>
</feature>
<reference evidence="2 3" key="1">
    <citation type="submission" date="2020-12" db="EMBL/GenBank/DDBJ databases">
        <title>FDA dAtabase for Regulatory Grade micrObial Sequences (FDA-ARGOS): Supporting development and validation of Infectious Disease Dx tests.</title>
        <authorList>
            <person name="Sproer C."/>
            <person name="Gronow S."/>
            <person name="Severitt S."/>
            <person name="Schroder I."/>
            <person name="Tallon L."/>
            <person name="Sadzewicz L."/>
            <person name="Zhao X."/>
            <person name="Boylan J."/>
            <person name="Ott S."/>
            <person name="Bowen H."/>
            <person name="Vavikolanu K."/>
            <person name="Mehta A."/>
            <person name="Aluvathingal J."/>
            <person name="Nadendla S."/>
            <person name="Lowell S."/>
            <person name="Myers T."/>
            <person name="Yan Y."/>
            <person name="Sichtig H."/>
        </authorList>
    </citation>
    <scope>NUCLEOTIDE SEQUENCE [LARGE SCALE GENOMIC DNA]</scope>
    <source>
        <strain evidence="2 3">FDAARGOS_909</strain>
    </source>
</reference>
<dbReference type="Proteomes" id="UP000594778">
    <property type="component" value="Chromosome"/>
</dbReference>
<dbReference type="InterPro" id="IPR013154">
    <property type="entry name" value="ADH-like_N"/>
</dbReference>
<dbReference type="RefSeq" id="WP_197953397.1">
    <property type="nucleotide sequence ID" value="NZ_CP065668.1"/>
</dbReference>
<dbReference type="GO" id="GO:0008270">
    <property type="term" value="F:zinc ion binding"/>
    <property type="evidence" value="ECO:0007669"/>
    <property type="project" value="InterPro"/>
</dbReference>